<dbReference type="EMBL" id="LWDF02000135">
    <property type="protein sequence ID" value="KAE8256325.1"/>
    <property type="molecule type" value="Genomic_DNA"/>
</dbReference>
<evidence type="ECO:0000313" key="1">
    <source>
        <dbReference type="EMBL" id="KAE8256325.1"/>
    </source>
</evidence>
<reference evidence="1" key="1">
    <citation type="submission" date="2016-04" db="EMBL/GenBank/DDBJ databases">
        <authorList>
            <person name="Nguyen H.D."/>
            <person name="Samba Siva P."/>
            <person name="Cullis J."/>
            <person name="Levesque C.A."/>
            <person name="Hambleton S."/>
        </authorList>
    </citation>
    <scope>NUCLEOTIDE SEQUENCE</scope>
    <source>
        <strain evidence="1">DAOMC 236416</strain>
    </source>
</reference>
<organism evidence="1 2">
    <name type="scientific">Tilletia indica</name>
    <dbReference type="NCBI Taxonomy" id="43049"/>
    <lineage>
        <taxon>Eukaryota</taxon>
        <taxon>Fungi</taxon>
        <taxon>Dikarya</taxon>
        <taxon>Basidiomycota</taxon>
        <taxon>Ustilaginomycotina</taxon>
        <taxon>Exobasidiomycetes</taxon>
        <taxon>Tilletiales</taxon>
        <taxon>Tilletiaceae</taxon>
        <taxon>Tilletia</taxon>
    </lineage>
</organism>
<protein>
    <submittedName>
        <fullName evidence="1">Uncharacterized protein</fullName>
    </submittedName>
</protein>
<name>A0A177TAR1_9BASI</name>
<sequence>MHASSSRLITIRIIKKDLVKPNELRLPPGLKRGGPAPKSAATSTPIPGHAKRPSHELVSKVEKRLVTDTASKLLLRREREIQMAAATQLTANAAGPEVDGGAASADTSAATAAAALASSWPSNLRIEPEVNKRDLYWKVPTEKREQLKKMLKATR</sequence>
<dbReference type="AlphaFoldDB" id="A0A177TAR1"/>
<evidence type="ECO:0000313" key="2">
    <source>
        <dbReference type="Proteomes" id="UP000077521"/>
    </source>
</evidence>
<keyword evidence="2" id="KW-1185">Reference proteome</keyword>
<reference evidence="1" key="2">
    <citation type="journal article" date="2019" name="IMA Fungus">
        <title>Genome sequencing and comparison of five Tilletia species to identify candidate genes for the detection of regulated species infecting wheat.</title>
        <authorList>
            <person name="Nguyen H.D.T."/>
            <person name="Sultana T."/>
            <person name="Kesanakurti P."/>
            <person name="Hambleton S."/>
        </authorList>
    </citation>
    <scope>NUCLEOTIDE SEQUENCE</scope>
    <source>
        <strain evidence="1">DAOMC 236416</strain>
    </source>
</reference>
<proteinExistence type="predicted"/>
<accession>A0A177TAR1</accession>
<dbReference type="Proteomes" id="UP000077521">
    <property type="component" value="Unassembled WGS sequence"/>
</dbReference>
<comment type="caution">
    <text evidence="1">The sequence shown here is derived from an EMBL/GenBank/DDBJ whole genome shotgun (WGS) entry which is preliminary data.</text>
</comment>
<gene>
    <name evidence="1" type="ORF">A4X13_0g2710</name>
</gene>